<name>A0A366HD23_9BACT</name>
<reference evidence="1 2" key="1">
    <citation type="submission" date="2018-06" db="EMBL/GenBank/DDBJ databases">
        <title>Genomic Encyclopedia of Type Strains, Phase IV (KMG-IV): sequencing the most valuable type-strain genomes for metagenomic binning, comparative biology and taxonomic classification.</title>
        <authorList>
            <person name="Goeker M."/>
        </authorList>
    </citation>
    <scope>NUCLEOTIDE SEQUENCE [LARGE SCALE GENOMIC DNA]</scope>
    <source>
        <strain evidence="1 2">DSM 25532</strain>
    </source>
</reference>
<evidence type="ECO:0000313" key="1">
    <source>
        <dbReference type="EMBL" id="RBP39739.1"/>
    </source>
</evidence>
<dbReference type="GO" id="GO:0008233">
    <property type="term" value="F:peptidase activity"/>
    <property type="evidence" value="ECO:0007669"/>
    <property type="project" value="UniProtKB-KW"/>
</dbReference>
<dbReference type="GO" id="GO:0006508">
    <property type="term" value="P:proteolysis"/>
    <property type="evidence" value="ECO:0007669"/>
    <property type="project" value="UniProtKB-KW"/>
</dbReference>
<dbReference type="OrthoDB" id="9806895at2"/>
<evidence type="ECO:0000313" key="2">
    <source>
        <dbReference type="Proteomes" id="UP000253426"/>
    </source>
</evidence>
<accession>A0A366HD23</accession>
<dbReference type="EMBL" id="QNRR01000009">
    <property type="protein sequence ID" value="RBP39739.1"/>
    <property type="molecule type" value="Genomic_DNA"/>
</dbReference>
<keyword evidence="2" id="KW-1185">Reference proteome</keyword>
<dbReference type="CDD" id="cd12952">
    <property type="entry name" value="MMP_ACEL2062"/>
    <property type="match status" value="1"/>
</dbReference>
<dbReference type="SUPFAM" id="SSF55486">
    <property type="entry name" value="Metalloproteases ('zincins'), catalytic domain"/>
    <property type="match status" value="1"/>
</dbReference>
<dbReference type="RefSeq" id="WP_113960628.1">
    <property type="nucleotide sequence ID" value="NZ_QNRR01000009.1"/>
</dbReference>
<sequence length="123" mass="14050">MPHPKLLRLAETEVERARGKLPEEVREASDECLVTYEDIVDAVEEDEGLADDLLGLFEGFSRMDPLPSGPADMPRIRLFLDNLWDYAGGDEHQYRKEVRITWLHELGHYLGWGEEEIEALGLG</sequence>
<dbReference type="Gene3D" id="3.30.2010.20">
    <property type="match status" value="1"/>
</dbReference>
<gene>
    <name evidence="1" type="ORF">DES53_109166</name>
</gene>
<protein>
    <submittedName>
        <fullName evidence="1">Putative Zn-dependent protease with MMP-like domain</fullName>
    </submittedName>
</protein>
<dbReference type="AlphaFoldDB" id="A0A366HD23"/>
<organism evidence="1 2">
    <name type="scientific">Roseimicrobium gellanilyticum</name>
    <dbReference type="NCBI Taxonomy" id="748857"/>
    <lineage>
        <taxon>Bacteria</taxon>
        <taxon>Pseudomonadati</taxon>
        <taxon>Verrucomicrobiota</taxon>
        <taxon>Verrucomicrobiia</taxon>
        <taxon>Verrucomicrobiales</taxon>
        <taxon>Verrucomicrobiaceae</taxon>
        <taxon>Roseimicrobium</taxon>
    </lineage>
</organism>
<keyword evidence="1" id="KW-0378">Hydrolase</keyword>
<keyword evidence="1" id="KW-0645">Protease</keyword>
<dbReference type="Pfam" id="PF06262">
    <property type="entry name" value="Zincin_1"/>
    <property type="match status" value="1"/>
</dbReference>
<dbReference type="InterPro" id="IPR038555">
    <property type="entry name" value="Zincin_1_sf"/>
</dbReference>
<dbReference type="Proteomes" id="UP000253426">
    <property type="component" value="Unassembled WGS sequence"/>
</dbReference>
<proteinExistence type="predicted"/>
<dbReference type="InterPro" id="IPR010428">
    <property type="entry name" value="Zincin_1"/>
</dbReference>
<comment type="caution">
    <text evidence="1">The sequence shown here is derived from an EMBL/GenBank/DDBJ whole genome shotgun (WGS) entry which is preliminary data.</text>
</comment>